<reference evidence="3" key="1">
    <citation type="submission" date="2018-05" db="EMBL/GenBank/DDBJ databases">
        <authorList>
            <person name="Lanie J.A."/>
            <person name="Ng W.-L."/>
            <person name="Kazmierczak K.M."/>
            <person name="Andrzejewski T.M."/>
            <person name="Davidsen T.M."/>
            <person name="Wayne K.J."/>
            <person name="Tettelin H."/>
            <person name="Glass J.I."/>
            <person name="Rusch D."/>
            <person name="Podicherti R."/>
            <person name="Tsui H.-C.T."/>
            <person name="Winkler M.E."/>
        </authorList>
    </citation>
    <scope>NUCLEOTIDE SEQUENCE</scope>
</reference>
<proteinExistence type="predicted"/>
<dbReference type="InterPro" id="IPR024344">
    <property type="entry name" value="MDMPI_metal-binding"/>
</dbReference>
<evidence type="ECO:0000259" key="2">
    <source>
        <dbReference type="Pfam" id="PF11716"/>
    </source>
</evidence>
<dbReference type="InterPro" id="IPR034660">
    <property type="entry name" value="DinB/YfiT-like"/>
</dbReference>
<protein>
    <recommendedName>
        <fullName evidence="2">Mycothiol-dependent maleylpyruvate isomerase metal-binding domain-containing protein</fullName>
    </recommendedName>
</protein>
<gene>
    <name evidence="3" type="ORF">METZ01_LOCUS399094</name>
</gene>
<dbReference type="NCBIfam" id="TIGR03083">
    <property type="entry name" value="maleylpyruvate isomerase family mycothiol-dependent enzyme"/>
    <property type="match status" value="1"/>
</dbReference>
<dbReference type="SUPFAM" id="SSF109854">
    <property type="entry name" value="DinB/YfiT-like putative metalloenzymes"/>
    <property type="match status" value="1"/>
</dbReference>
<dbReference type="EMBL" id="UINC01152189">
    <property type="protein sequence ID" value="SVD46240.1"/>
    <property type="molecule type" value="Genomic_DNA"/>
</dbReference>
<organism evidence="3">
    <name type="scientific">marine metagenome</name>
    <dbReference type="NCBI Taxonomy" id="408172"/>
    <lineage>
        <taxon>unclassified sequences</taxon>
        <taxon>metagenomes</taxon>
        <taxon>ecological metagenomes</taxon>
    </lineage>
</organism>
<evidence type="ECO:0000313" key="3">
    <source>
        <dbReference type="EMBL" id="SVD46240.1"/>
    </source>
</evidence>
<dbReference type="Pfam" id="PF11716">
    <property type="entry name" value="MDMPI_N"/>
    <property type="match status" value="1"/>
</dbReference>
<name>A0A382VIL0_9ZZZZ</name>
<dbReference type="AlphaFoldDB" id="A0A382VIL0"/>
<sequence length="161" mass="18175">MGTPQELINLLECEANAFKLYLTTLSENDWMHPSACDGWTVAHVVAHVAGQDFSLRIRRGLSGDTSPPPGSPDPEDHDEDQFAQVIFERAFSTVDTLGKNLLNEFSARLEDSIEVFKSVCSTQWDTLCYWPPGPEKIETMLEMRISELTMHAWDVRSELES</sequence>
<evidence type="ECO:0000256" key="1">
    <source>
        <dbReference type="SAM" id="MobiDB-lite"/>
    </source>
</evidence>
<feature type="region of interest" description="Disordered" evidence="1">
    <location>
        <begin position="59"/>
        <end position="78"/>
    </location>
</feature>
<accession>A0A382VIL0</accession>
<dbReference type="InterPro" id="IPR017517">
    <property type="entry name" value="Maleyloyr_isom"/>
</dbReference>
<feature type="non-terminal residue" evidence="3">
    <location>
        <position position="161"/>
    </location>
</feature>
<dbReference type="GO" id="GO:0046872">
    <property type="term" value="F:metal ion binding"/>
    <property type="evidence" value="ECO:0007669"/>
    <property type="project" value="InterPro"/>
</dbReference>
<feature type="domain" description="Mycothiol-dependent maleylpyruvate isomerase metal-binding" evidence="2">
    <location>
        <begin position="13"/>
        <end position="156"/>
    </location>
</feature>
<dbReference type="Gene3D" id="1.20.120.450">
    <property type="entry name" value="dinb family like domain"/>
    <property type="match status" value="1"/>
</dbReference>